<comment type="caution">
    <text evidence="2">The sequence shown here is derived from an EMBL/GenBank/DDBJ whole genome shotgun (WGS) entry which is preliminary data.</text>
</comment>
<dbReference type="EMBL" id="MFAH01000039">
    <property type="protein sequence ID" value="OGD70910.1"/>
    <property type="molecule type" value="Genomic_DNA"/>
</dbReference>
<gene>
    <name evidence="2" type="ORF">A3D09_04095</name>
</gene>
<sequence>MADFGGGIPGQFVSELSSIPKAVVETITSATPTPTPVGSEQAAAEKGQSQADPLADLKQQKAAAAARRLSEVRQELQDFFESSKRQKEQMETAMEEQKKEEEAQIKKSKKKQEEQEVLQRLSSQYGGTGEVVKSGN</sequence>
<evidence type="ECO:0000313" key="3">
    <source>
        <dbReference type="Proteomes" id="UP000177390"/>
    </source>
</evidence>
<organism evidence="2 3">
    <name type="scientific">Candidatus Collierbacteria bacterium RIFCSPHIGHO2_02_FULL_49_10</name>
    <dbReference type="NCBI Taxonomy" id="1817723"/>
    <lineage>
        <taxon>Bacteria</taxon>
        <taxon>Candidatus Collieribacteriota</taxon>
    </lineage>
</organism>
<feature type="compositionally biased region" description="Basic and acidic residues" evidence="1">
    <location>
        <begin position="80"/>
        <end position="105"/>
    </location>
</feature>
<accession>A0A1F5EU72</accession>
<protein>
    <submittedName>
        <fullName evidence="2">Uncharacterized protein</fullName>
    </submittedName>
</protein>
<feature type="compositionally biased region" description="Polar residues" evidence="1">
    <location>
        <begin position="27"/>
        <end position="38"/>
    </location>
</feature>
<name>A0A1F5EU72_9BACT</name>
<dbReference type="AlphaFoldDB" id="A0A1F5EU72"/>
<feature type="region of interest" description="Disordered" evidence="1">
    <location>
        <begin position="27"/>
        <end position="62"/>
    </location>
</feature>
<reference evidence="2 3" key="1">
    <citation type="journal article" date="2016" name="Nat. Commun.">
        <title>Thousands of microbial genomes shed light on interconnected biogeochemical processes in an aquifer system.</title>
        <authorList>
            <person name="Anantharaman K."/>
            <person name="Brown C.T."/>
            <person name="Hug L.A."/>
            <person name="Sharon I."/>
            <person name="Castelle C.J."/>
            <person name="Probst A.J."/>
            <person name="Thomas B.C."/>
            <person name="Singh A."/>
            <person name="Wilkins M.J."/>
            <person name="Karaoz U."/>
            <person name="Brodie E.L."/>
            <person name="Williams K.H."/>
            <person name="Hubbard S.S."/>
            <person name="Banfield J.F."/>
        </authorList>
    </citation>
    <scope>NUCLEOTIDE SEQUENCE [LARGE SCALE GENOMIC DNA]</scope>
</reference>
<dbReference type="Proteomes" id="UP000177390">
    <property type="component" value="Unassembled WGS sequence"/>
</dbReference>
<evidence type="ECO:0000256" key="1">
    <source>
        <dbReference type="SAM" id="MobiDB-lite"/>
    </source>
</evidence>
<proteinExistence type="predicted"/>
<evidence type="ECO:0000313" key="2">
    <source>
        <dbReference type="EMBL" id="OGD70910.1"/>
    </source>
</evidence>
<feature type="region of interest" description="Disordered" evidence="1">
    <location>
        <begin position="80"/>
        <end position="136"/>
    </location>
</feature>